<proteinExistence type="predicted"/>
<reference evidence="1" key="1">
    <citation type="submission" date="2020-05" db="EMBL/GenBank/DDBJ databases">
        <title>WGS assembly of Panicum virgatum.</title>
        <authorList>
            <person name="Lovell J.T."/>
            <person name="Jenkins J."/>
            <person name="Shu S."/>
            <person name="Juenger T.E."/>
            <person name="Schmutz J."/>
        </authorList>
    </citation>
    <scope>NUCLEOTIDE SEQUENCE</scope>
    <source>
        <strain evidence="1">AP13</strain>
    </source>
</reference>
<sequence length="100" mass="10908">MEEAGGTREEGPTVVVSSLVPWRSRVDVEREGSAAANDEIPSCGSGRERTAKKITHGQFFRVCIRVLLERCFFLRVARGGSGSGKCPFCVFASATCWKQP</sequence>
<keyword evidence="2" id="KW-1185">Reference proteome</keyword>
<name>A0A8T0UFQ4_PANVG</name>
<dbReference type="EMBL" id="CM029042">
    <property type="protein sequence ID" value="KAG2619614.1"/>
    <property type="molecule type" value="Genomic_DNA"/>
</dbReference>
<evidence type="ECO:0000313" key="2">
    <source>
        <dbReference type="Proteomes" id="UP000823388"/>
    </source>
</evidence>
<organism evidence="1 2">
    <name type="scientific">Panicum virgatum</name>
    <name type="common">Blackwell switchgrass</name>
    <dbReference type="NCBI Taxonomy" id="38727"/>
    <lineage>
        <taxon>Eukaryota</taxon>
        <taxon>Viridiplantae</taxon>
        <taxon>Streptophyta</taxon>
        <taxon>Embryophyta</taxon>
        <taxon>Tracheophyta</taxon>
        <taxon>Spermatophyta</taxon>
        <taxon>Magnoliopsida</taxon>
        <taxon>Liliopsida</taxon>
        <taxon>Poales</taxon>
        <taxon>Poaceae</taxon>
        <taxon>PACMAD clade</taxon>
        <taxon>Panicoideae</taxon>
        <taxon>Panicodae</taxon>
        <taxon>Paniceae</taxon>
        <taxon>Panicinae</taxon>
        <taxon>Panicum</taxon>
        <taxon>Panicum sect. Hiantes</taxon>
    </lineage>
</organism>
<evidence type="ECO:0000313" key="1">
    <source>
        <dbReference type="EMBL" id="KAG2619614.1"/>
    </source>
</evidence>
<accession>A0A8T0UFQ4</accession>
<comment type="caution">
    <text evidence="1">The sequence shown here is derived from an EMBL/GenBank/DDBJ whole genome shotgun (WGS) entry which is preliminary data.</text>
</comment>
<dbReference type="Proteomes" id="UP000823388">
    <property type="component" value="Chromosome 3N"/>
</dbReference>
<protein>
    <submittedName>
        <fullName evidence="1">Uncharacterized protein</fullName>
    </submittedName>
</protein>
<dbReference type="AlphaFoldDB" id="A0A8T0UFQ4"/>
<gene>
    <name evidence="1" type="ORF">PVAP13_3NG128401</name>
</gene>